<dbReference type="Gene3D" id="3.90.1300.10">
    <property type="entry name" value="Amidase signature (AS) domain"/>
    <property type="match status" value="1"/>
</dbReference>
<sequence length="152" mass="17305">MFNKRLQEIAENQLLEATIEEIQKALDNERITSKELVLMYFQRISRYDQEGVKLNSFLEINPDALYLAEALDTERKQKGKRSPLHGIPILLKDNIDTYDRLHTSAGSCALEHHVAEKDSFVAKQLRQAGAIILGKANMTEWANFMTEGMPNG</sequence>
<evidence type="ECO:0000313" key="3">
    <source>
        <dbReference type="Proteomes" id="UP000199095"/>
    </source>
</evidence>
<accession>A0A1I0CMQ7</accession>
<evidence type="ECO:0000259" key="1">
    <source>
        <dbReference type="Pfam" id="PF01425"/>
    </source>
</evidence>
<dbReference type="EMBL" id="FOHJ01000003">
    <property type="protein sequence ID" value="SET20524.1"/>
    <property type="molecule type" value="Genomic_DNA"/>
</dbReference>
<dbReference type="STRING" id="237682.SAMN05421676_103214"/>
<evidence type="ECO:0000313" key="2">
    <source>
        <dbReference type="EMBL" id="SET20524.1"/>
    </source>
</evidence>
<dbReference type="SUPFAM" id="SSF75304">
    <property type="entry name" value="Amidase signature (AS) enzymes"/>
    <property type="match status" value="1"/>
</dbReference>
<dbReference type="Proteomes" id="UP000199095">
    <property type="component" value="Unassembled WGS sequence"/>
</dbReference>
<dbReference type="PANTHER" id="PTHR42678">
    <property type="entry name" value="AMIDASE"/>
    <property type="match status" value="1"/>
</dbReference>
<dbReference type="AlphaFoldDB" id="A0A1I0CMQ7"/>
<protein>
    <submittedName>
        <fullName evidence="2">Amidase</fullName>
    </submittedName>
</protein>
<dbReference type="InterPro" id="IPR023631">
    <property type="entry name" value="Amidase_dom"/>
</dbReference>
<feature type="domain" description="Amidase" evidence="1">
    <location>
        <begin position="35"/>
        <end position="146"/>
    </location>
</feature>
<name>A0A1I0CMQ7_9BACI</name>
<dbReference type="InterPro" id="IPR036928">
    <property type="entry name" value="AS_sf"/>
</dbReference>
<dbReference type="Pfam" id="PF01425">
    <property type="entry name" value="Amidase"/>
    <property type="match status" value="1"/>
</dbReference>
<gene>
    <name evidence="2" type="ORF">SAMN05421676_103214</name>
</gene>
<reference evidence="3" key="1">
    <citation type="submission" date="2016-10" db="EMBL/GenBank/DDBJ databases">
        <authorList>
            <person name="Varghese N."/>
            <person name="Submissions S."/>
        </authorList>
    </citation>
    <scope>NUCLEOTIDE SEQUENCE [LARGE SCALE GENOMIC DNA]</scope>
    <source>
        <strain evidence="3">CGMCC 1.3566</strain>
    </source>
</reference>
<organism evidence="2 3">
    <name type="scientific">Salinibacillus kushneri</name>
    <dbReference type="NCBI Taxonomy" id="237682"/>
    <lineage>
        <taxon>Bacteria</taxon>
        <taxon>Bacillati</taxon>
        <taxon>Bacillota</taxon>
        <taxon>Bacilli</taxon>
        <taxon>Bacillales</taxon>
        <taxon>Bacillaceae</taxon>
        <taxon>Salinibacillus</taxon>
    </lineage>
</organism>
<dbReference type="PANTHER" id="PTHR42678:SF34">
    <property type="entry name" value="OS04G0183300 PROTEIN"/>
    <property type="match status" value="1"/>
</dbReference>
<keyword evidence="3" id="KW-1185">Reference proteome</keyword>
<proteinExistence type="predicted"/>